<keyword evidence="4" id="KW-0187">Copper transport</keyword>
<reference evidence="5" key="1">
    <citation type="journal article" date="2021" name="J Fungi (Basel)">
        <title>Virulence traits and population genomics of the black yeast Aureobasidium melanogenum.</title>
        <authorList>
            <person name="Cernosa A."/>
            <person name="Sun X."/>
            <person name="Gostincar C."/>
            <person name="Fang C."/>
            <person name="Gunde-Cimerman N."/>
            <person name="Song Z."/>
        </authorList>
    </citation>
    <scope>NUCLEOTIDE SEQUENCE</scope>
    <source>
        <strain evidence="5">EXF-9911</strain>
    </source>
</reference>
<keyword evidence="4" id="KW-0186">Copper</keyword>
<sequence length="220" mass="23934">MSMSHMSSSTMDMSHMSSTMAMSSTTSAAASTGMSGMSSMSGMGSMSMVFTTAHNTPLYSKAWTPTSTGAYAGTCIFLIVLAIISRLLQAWRHTLEQRIHDKAMKRRYVVVAGEQEGEQSLEESEAAKEISEKQGILTSRGLDEKVRIITAASRRKETTPWRITTELPRACVYTVQAGLGYLLMLAVMTLNVGYFLSVLAGLFVGELAIGRYASPVDDHH</sequence>
<evidence type="ECO:0000256" key="2">
    <source>
        <dbReference type="ARBA" id="ARBA00022989"/>
    </source>
</evidence>
<evidence type="ECO:0000256" key="4">
    <source>
        <dbReference type="RuleBase" id="RU367022"/>
    </source>
</evidence>
<dbReference type="EMBL" id="JAHFXF010000301">
    <property type="protein sequence ID" value="KAG9690610.1"/>
    <property type="molecule type" value="Genomic_DNA"/>
</dbReference>
<accession>A0A9P8J8S8</accession>
<evidence type="ECO:0000313" key="6">
    <source>
        <dbReference type="Proteomes" id="UP000779574"/>
    </source>
</evidence>
<reference evidence="5" key="2">
    <citation type="submission" date="2021-08" db="EMBL/GenBank/DDBJ databases">
        <authorList>
            <person name="Gostincar C."/>
            <person name="Sun X."/>
            <person name="Song Z."/>
            <person name="Gunde-Cimerman N."/>
        </authorList>
    </citation>
    <scope>NUCLEOTIDE SEQUENCE</scope>
    <source>
        <strain evidence="5">EXF-9911</strain>
    </source>
</reference>
<dbReference type="Pfam" id="PF04145">
    <property type="entry name" value="Ctr"/>
    <property type="match status" value="1"/>
</dbReference>
<keyword evidence="3 4" id="KW-0472">Membrane</keyword>
<dbReference type="InterPro" id="IPR007274">
    <property type="entry name" value="Cop_transporter"/>
</dbReference>
<feature type="non-terminal residue" evidence="5">
    <location>
        <position position="220"/>
    </location>
</feature>
<dbReference type="PANTHER" id="PTHR12483:SF120">
    <property type="entry name" value="HIGH-AFFINITY COPPER TRANSPORTER CTRA2"/>
    <property type="match status" value="1"/>
</dbReference>
<dbReference type="AlphaFoldDB" id="A0A9P8J8S8"/>
<dbReference type="PANTHER" id="PTHR12483">
    <property type="entry name" value="SOLUTE CARRIER FAMILY 31 COPPER TRANSPORTERS"/>
    <property type="match status" value="1"/>
</dbReference>
<name>A0A9P8J8S8_AURME</name>
<keyword evidence="1 4" id="KW-0812">Transmembrane</keyword>
<evidence type="ECO:0000256" key="1">
    <source>
        <dbReference type="ARBA" id="ARBA00022692"/>
    </source>
</evidence>
<evidence type="ECO:0000256" key="3">
    <source>
        <dbReference type="ARBA" id="ARBA00023136"/>
    </source>
</evidence>
<feature type="transmembrane region" description="Helical" evidence="4">
    <location>
        <begin position="69"/>
        <end position="88"/>
    </location>
</feature>
<protein>
    <recommendedName>
        <fullName evidence="4">Copper transport protein</fullName>
    </recommendedName>
</protein>
<dbReference type="Proteomes" id="UP000779574">
    <property type="component" value="Unassembled WGS sequence"/>
</dbReference>
<dbReference type="GO" id="GO:0005886">
    <property type="term" value="C:plasma membrane"/>
    <property type="evidence" value="ECO:0007669"/>
    <property type="project" value="TreeGrafter"/>
</dbReference>
<comment type="caution">
    <text evidence="5">The sequence shown here is derived from an EMBL/GenBank/DDBJ whole genome shotgun (WGS) entry which is preliminary data.</text>
</comment>
<evidence type="ECO:0000313" key="5">
    <source>
        <dbReference type="EMBL" id="KAG9690610.1"/>
    </source>
</evidence>
<proteinExistence type="inferred from homology"/>
<dbReference type="GO" id="GO:0005375">
    <property type="term" value="F:copper ion transmembrane transporter activity"/>
    <property type="evidence" value="ECO:0007669"/>
    <property type="project" value="UniProtKB-UniRule"/>
</dbReference>
<keyword evidence="4" id="KW-0406">Ion transport</keyword>
<organism evidence="5 6">
    <name type="scientific">Aureobasidium melanogenum</name>
    <name type="common">Aureobasidium pullulans var. melanogenum</name>
    <dbReference type="NCBI Taxonomy" id="46634"/>
    <lineage>
        <taxon>Eukaryota</taxon>
        <taxon>Fungi</taxon>
        <taxon>Dikarya</taxon>
        <taxon>Ascomycota</taxon>
        <taxon>Pezizomycotina</taxon>
        <taxon>Dothideomycetes</taxon>
        <taxon>Dothideomycetidae</taxon>
        <taxon>Dothideales</taxon>
        <taxon>Saccotheciaceae</taxon>
        <taxon>Aureobasidium</taxon>
    </lineage>
</organism>
<keyword evidence="4" id="KW-0813">Transport</keyword>
<keyword evidence="2 4" id="KW-1133">Transmembrane helix</keyword>
<comment type="similarity">
    <text evidence="4">Belongs to the copper transporter (Ctr) (TC 1.A.56) family. SLC31A subfamily.</text>
</comment>
<comment type="subcellular location">
    <subcellularLocation>
        <location evidence="4">Membrane</location>
        <topology evidence="4">Multi-pass membrane protein</topology>
    </subcellularLocation>
</comment>
<gene>
    <name evidence="5" type="ORF">KCU76_g8029</name>
</gene>